<protein>
    <submittedName>
        <fullName evidence="4">DNA-protecting protein DprA</fullName>
    </submittedName>
</protein>
<dbReference type="Gene3D" id="3.40.50.450">
    <property type="match status" value="1"/>
</dbReference>
<dbReference type="SUPFAM" id="SSF47781">
    <property type="entry name" value="RuvA domain 2-like"/>
    <property type="match status" value="1"/>
</dbReference>
<dbReference type="NCBIfam" id="TIGR00732">
    <property type="entry name" value="dprA"/>
    <property type="match status" value="1"/>
</dbReference>
<evidence type="ECO:0000259" key="2">
    <source>
        <dbReference type="Pfam" id="PF02481"/>
    </source>
</evidence>
<organism evidence="4 5">
    <name type="scientific">Hufsiella ginkgonis</name>
    <dbReference type="NCBI Taxonomy" id="2695274"/>
    <lineage>
        <taxon>Bacteria</taxon>
        <taxon>Pseudomonadati</taxon>
        <taxon>Bacteroidota</taxon>
        <taxon>Sphingobacteriia</taxon>
        <taxon>Sphingobacteriales</taxon>
        <taxon>Sphingobacteriaceae</taxon>
        <taxon>Hufsiella</taxon>
    </lineage>
</organism>
<proteinExistence type="inferred from homology"/>
<dbReference type="Pfam" id="PF14520">
    <property type="entry name" value="HHH_5"/>
    <property type="match status" value="1"/>
</dbReference>
<dbReference type="InterPro" id="IPR003488">
    <property type="entry name" value="DprA"/>
</dbReference>
<dbReference type="PANTHER" id="PTHR43022:SF1">
    <property type="entry name" value="PROTEIN SMF"/>
    <property type="match status" value="1"/>
</dbReference>
<evidence type="ECO:0000313" key="5">
    <source>
        <dbReference type="Proteomes" id="UP000451233"/>
    </source>
</evidence>
<gene>
    <name evidence="4" type="primary">dprA</name>
    <name evidence="4" type="ORF">GS398_08120</name>
</gene>
<evidence type="ECO:0000259" key="3">
    <source>
        <dbReference type="Pfam" id="PF17782"/>
    </source>
</evidence>
<feature type="domain" description="Smf/DprA SLOG" evidence="2">
    <location>
        <begin position="79"/>
        <end position="283"/>
    </location>
</feature>
<comment type="similarity">
    <text evidence="1">Belongs to the DprA/Smf family.</text>
</comment>
<accession>A0A7K1XW97</accession>
<dbReference type="InterPro" id="IPR010994">
    <property type="entry name" value="RuvA_2-like"/>
</dbReference>
<evidence type="ECO:0000313" key="4">
    <source>
        <dbReference type="EMBL" id="MXV15264.1"/>
    </source>
</evidence>
<dbReference type="InterPro" id="IPR041614">
    <property type="entry name" value="DprA_WH"/>
</dbReference>
<name>A0A7K1XW97_9SPHI</name>
<comment type="caution">
    <text evidence="4">The sequence shown here is derived from an EMBL/GenBank/DDBJ whole genome shotgun (WGS) entry which is preliminary data.</text>
</comment>
<dbReference type="EMBL" id="WVHS01000002">
    <property type="protein sequence ID" value="MXV15264.1"/>
    <property type="molecule type" value="Genomic_DNA"/>
</dbReference>
<dbReference type="Proteomes" id="UP000451233">
    <property type="component" value="Unassembled WGS sequence"/>
</dbReference>
<sequence>MAVLEQIALNFIPGIGCVTARALIEGFGTAEEVFAAKKSKLLTIQGVGERTAGLIARKQCFARAEKEVEFIDRHMITPLFFTEDRFPARLRNCYDAPAMLYYKGPAALNAKKVVSIVGTRNATPYGRELVKHLVADLHEKGILVVSGLAHGVDGLAHRACVKNGVSTIGVLGHGLDRVYPLQHRDLAERMLENGGLLTEFPSGTKPDRENFPKRNRIIAGMADATIVVEAGVKGGALITADLANSYNRDVFAFPGDVFSEYSAGCNFLIKTNRAHLVSRFRDIEYLLGWTDHSPAKPKQTALLLNFTEEERLVTDILQADGATSIDDLCFKAQTPQSKMVVVLLGLEMQGIVVSMPGKLFRMA</sequence>
<dbReference type="GO" id="GO:0009294">
    <property type="term" value="P:DNA-mediated transformation"/>
    <property type="evidence" value="ECO:0007669"/>
    <property type="project" value="InterPro"/>
</dbReference>
<dbReference type="Pfam" id="PF02481">
    <property type="entry name" value="DNA_processg_A"/>
    <property type="match status" value="1"/>
</dbReference>
<feature type="domain" description="DprA winged helix" evidence="3">
    <location>
        <begin position="307"/>
        <end position="358"/>
    </location>
</feature>
<reference evidence="4 5" key="1">
    <citation type="submission" date="2019-11" db="EMBL/GenBank/DDBJ databases">
        <title>Pedobacter sp. HMF7056 Genome sequencing and assembly.</title>
        <authorList>
            <person name="Kang H."/>
            <person name="Kim H."/>
            <person name="Joh K."/>
        </authorList>
    </citation>
    <scope>NUCLEOTIDE SEQUENCE [LARGE SCALE GENOMIC DNA]</scope>
    <source>
        <strain evidence="4 5">HMF7056</strain>
    </source>
</reference>
<dbReference type="AlphaFoldDB" id="A0A7K1XW97"/>
<dbReference type="SUPFAM" id="SSF102405">
    <property type="entry name" value="MCP/YpsA-like"/>
    <property type="match status" value="1"/>
</dbReference>
<dbReference type="RefSeq" id="WP_160906269.1">
    <property type="nucleotide sequence ID" value="NZ_WVHS01000002.1"/>
</dbReference>
<evidence type="ECO:0000256" key="1">
    <source>
        <dbReference type="ARBA" id="ARBA00006525"/>
    </source>
</evidence>
<dbReference type="InterPro" id="IPR057666">
    <property type="entry name" value="DrpA_SLOG"/>
</dbReference>
<keyword evidence="5" id="KW-1185">Reference proteome</keyword>
<dbReference type="Pfam" id="PF17782">
    <property type="entry name" value="WHD_DprA"/>
    <property type="match status" value="1"/>
</dbReference>
<dbReference type="PANTHER" id="PTHR43022">
    <property type="entry name" value="PROTEIN SMF"/>
    <property type="match status" value="1"/>
</dbReference>
<dbReference type="InterPro" id="IPR036388">
    <property type="entry name" value="WH-like_DNA-bd_sf"/>
</dbReference>
<dbReference type="Gene3D" id="1.10.10.10">
    <property type="entry name" value="Winged helix-like DNA-binding domain superfamily/Winged helix DNA-binding domain"/>
    <property type="match status" value="1"/>
</dbReference>